<reference evidence="8 9" key="1">
    <citation type="submission" date="2024-06" db="EMBL/GenBank/DDBJ databases">
        <title>A chromosome-level genome assembly of beet webworm, Loxostege sticticalis.</title>
        <authorList>
            <person name="Zhang Y."/>
        </authorList>
    </citation>
    <scope>NUCLEOTIDE SEQUENCE [LARGE SCALE GENOMIC DNA]</scope>
    <source>
        <strain evidence="6">AQ026</strain>
        <strain evidence="5">AQ028</strain>
        <tissue evidence="5">Male pupae</tissue>
        <tissue evidence="6">Whole body</tissue>
    </source>
</reference>
<dbReference type="Proteomes" id="UP001549920">
    <property type="component" value="Unassembled WGS sequence"/>
</dbReference>
<feature type="region of interest" description="Disordered" evidence="2">
    <location>
        <begin position="552"/>
        <end position="629"/>
    </location>
</feature>
<name>A0ABD0SWA9_LOXSC</name>
<dbReference type="EMBL" id="JBEUOH010000014">
    <property type="protein sequence ID" value="KAL0879662.1"/>
    <property type="molecule type" value="Genomic_DNA"/>
</dbReference>
<feature type="compositionally biased region" description="Basic and acidic residues" evidence="2">
    <location>
        <begin position="683"/>
        <end position="693"/>
    </location>
</feature>
<dbReference type="Pfam" id="PF03184">
    <property type="entry name" value="DDE_1"/>
    <property type="match status" value="1"/>
</dbReference>
<dbReference type="InterPro" id="IPR036397">
    <property type="entry name" value="RNaseH_sf"/>
</dbReference>
<proteinExistence type="predicted"/>
<dbReference type="Gene3D" id="1.10.10.60">
    <property type="entry name" value="Homeodomain-like"/>
    <property type="match status" value="1"/>
</dbReference>
<feature type="compositionally biased region" description="Basic residues" evidence="2">
    <location>
        <begin position="672"/>
        <end position="682"/>
    </location>
</feature>
<evidence type="ECO:0000313" key="6">
    <source>
        <dbReference type="EMBL" id="KAL0867582.1"/>
    </source>
</evidence>
<dbReference type="PANTHER" id="PTHR19303:SF74">
    <property type="entry name" value="POGO TRANSPOSABLE ELEMENT WITH KRAB DOMAIN"/>
    <property type="match status" value="1"/>
</dbReference>
<gene>
    <name evidence="7" type="ORF">ABMA27_003377</name>
    <name evidence="6" type="ORF">ABMA27_008350</name>
    <name evidence="5" type="ORF">ABMA28_003496</name>
</gene>
<evidence type="ECO:0000313" key="9">
    <source>
        <dbReference type="Proteomes" id="UP001549921"/>
    </source>
</evidence>
<feature type="compositionally biased region" description="Basic and acidic residues" evidence="2">
    <location>
        <begin position="717"/>
        <end position="743"/>
    </location>
</feature>
<dbReference type="Proteomes" id="UP001549921">
    <property type="component" value="Unassembled WGS sequence"/>
</dbReference>
<evidence type="ECO:0000313" key="8">
    <source>
        <dbReference type="Proteomes" id="UP001549920"/>
    </source>
</evidence>
<dbReference type="InterPro" id="IPR004875">
    <property type="entry name" value="DDE_SF_endonuclease_dom"/>
</dbReference>
<dbReference type="EMBL" id="JBEUOH010000022">
    <property type="protein sequence ID" value="KAL0867582.1"/>
    <property type="molecule type" value="Genomic_DNA"/>
</dbReference>
<evidence type="ECO:0008006" key="10">
    <source>
        <dbReference type="Google" id="ProtNLM"/>
    </source>
</evidence>
<feature type="region of interest" description="Disordered" evidence="2">
    <location>
        <begin position="647"/>
        <end position="743"/>
    </location>
</feature>
<evidence type="ECO:0000313" key="7">
    <source>
        <dbReference type="EMBL" id="KAL0879662.1"/>
    </source>
</evidence>
<evidence type="ECO:0000259" key="4">
    <source>
        <dbReference type="Pfam" id="PF05225"/>
    </source>
</evidence>
<feature type="domain" description="DDE-1" evidence="3">
    <location>
        <begin position="206"/>
        <end position="374"/>
    </location>
</feature>
<evidence type="ECO:0000313" key="5">
    <source>
        <dbReference type="EMBL" id="KAL0830038.1"/>
    </source>
</evidence>
<evidence type="ECO:0000256" key="2">
    <source>
        <dbReference type="SAM" id="MobiDB-lite"/>
    </source>
</evidence>
<dbReference type="Pfam" id="PF05225">
    <property type="entry name" value="HTH_psq"/>
    <property type="match status" value="1"/>
</dbReference>
<keyword evidence="8" id="KW-1185">Reference proteome</keyword>
<dbReference type="Gene3D" id="3.30.420.10">
    <property type="entry name" value="Ribonuclease H-like superfamily/Ribonuclease H"/>
    <property type="match status" value="1"/>
</dbReference>
<dbReference type="InterPro" id="IPR050863">
    <property type="entry name" value="CenT-Element_Derived"/>
</dbReference>
<organism evidence="5 9">
    <name type="scientific">Loxostege sticticalis</name>
    <name type="common">Beet webworm moth</name>
    <dbReference type="NCBI Taxonomy" id="481309"/>
    <lineage>
        <taxon>Eukaryota</taxon>
        <taxon>Metazoa</taxon>
        <taxon>Ecdysozoa</taxon>
        <taxon>Arthropoda</taxon>
        <taxon>Hexapoda</taxon>
        <taxon>Insecta</taxon>
        <taxon>Pterygota</taxon>
        <taxon>Neoptera</taxon>
        <taxon>Endopterygota</taxon>
        <taxon>Lepidoptera</taxon>
        <taxon>Glossata</taxon>
        <taxon>Ditrysia</taxon>
        <taxon>Pyraloidea</taxon>
        <taxon>Crambidae</taxon>
        <taxon>Pyraustinae</taxon>
        <taxon>Loxostege</taxon>
    </lineage>
</organism>
<dbReference type="InterPro" id="IPR007889">
    <property type="entry name" value="HTH_Psq"/>
</dbReference>
<comment type="caution">
    <text evidence="5">The sequence shown here is derived from an EMBL/GenBank/DDBJ whole genome shotgun (WGS) entry which is preliminary data.</text>
</comment>
<dbReference type="GO" id="GO:0005634">
    <property type="term" value="C:nucleus"/>
    <property type="evidence" value="ECO:0007669"/>
    <property type="project" value="UniProtKB-SubCell"/>
</dbReference>
<feature type="compositionally biased region" description="Basic and acidic residues" evidence="2">
    <location>
        <begin position="559"/>
        <end position="599"/>
    </location>
</feature>
<protein>
    <recommendedName>
        <fullName evidence="10">HTH CENPB-type domain-containing protein</fullName>
    </recommendedName>
</protein>
<evidence type="ECO:0000256" key="1">
    <source>
        <dbReference type="ARBA" id="ARBA00004123"/>
    </source>
</evidence>
<comment type="subcellular location">
    <subcellularLocation>
        <location evidence="1">Nucleus</location>
    </subcellularLocation>
</comment>
<dbReference type="EMBL" id="JBEDNZ010000014">
    <property type="protein sequence ID" value="KAL0830038.1"/>
    <property type="molecule type" value="Genomic_DNA"/>
</dbReference>
<dbReference type="PANTHER" id="PTHR19303">
    <property type="entry name" value="TRANSPOSON"/>
    <property type="match status" value="1"/>
</dbReference>
<dbReference type="AlphaFoldDB" id="A0ABD0SWA9"/>
<feature type="compositionally biased region" description="Polar residues" evidence="2">
    <location>
        <begin position="617"/>
        <end position="629"/>
    </location>
</feature>
<accession>A0ABD0SWA9</accession>
<dbReference type="SUPFAM" id="SSF46689">
    <property type="entry name" value="Homeodomain-like"/>
    <property type="match status" value="1"/>
</dbReference>
<sequence length="923" mass="106398">MPRTYVRKKIKPYTPEGLAEALQKIKNGELTITTAAEKYSIPKATLSENLHSKYSRPTAGRPTIFSSEEEERLADSIKVMEKWGFGLSRQEILEIVAEYVKVNEIKTPFKNNTPGPDWFINFRKRHRLSIKKAQPVEYVRKKMTDPFFIFEYFELLEKTLIELDLIDKPQNVWNLDETSLCLDPTRTKVVGAINKPCARTTYGSGKENITVLAGANAEGKKLPPLIVFKGKFVWDQWMAATDDYDFELSYAASPKGWMQTDIFYNYMKTILIPSLGQERPVLLVYDGHSTHVDVKVIELAIENNITILKLPPHTSHLLQPLDIAVFKSFKSKWDAKLVDWQRRNVGTKMAKNIFSKTLADTWQETAPDIIKNGFKKAGICPFDANVIPVEKYDPNAYKRYQIFREEQRLLQSQQNASSPESLKKICIDYINKQNIIPDETVHNQCPPDQQDETLGEPKSINHQFTNIPTENVTLLSQISKSDSQMTAFLAKDSTSLPTCLKEGRSDQKNNATVKTPASPRIFTFEEAFLKKIEQDKKNTVIKKKRISKGAEVITKSMSKKQEAKDKDKVTKKSKKKQDNKDSQSKNSRTKLEQKLDENRPGTSGLQKSKKRKRVPSMDSTTSISDIMSQYSDSEILDLDDLDDLEEFHVFKEASPNLDNKPKDEESQNTGMRKGKGKGKKSIKGKENQTKQEENESDSFMSKKSGSDKKYMKSAKKIKIEKGERYQESDIKEDSRDSNENDYKDERNVTFNIIDTVLVKKSIKGKENQTKEEENESDSFISKKSGSDKKYMKSAKKIKIEKGERYQESDIKEDSRDSNENDNKDERNYTFNINDTVLVRYFMRNKWVYYIGFIEKIDQLDVETYYTVDFLKTIKKPFLVFAPPKRRDCDVVPETSIVKTIKIELKNDNKKEYYLCNDLDAVYF</sequence>
<evidence type="ECO:0000259" key="3">
    <source>
        <dbReference type="Pfam" id="PF03184"/>
    </source>
</evidence>
<feature type="region of interest" description="Disordered" evidence="2">
    <location>
        <begin position="764"/>
        <end position="784"/>
    </location>
</feature>
<feature type="domain" description="HTH psq-type" evidence="4">
    <location>
        <begin position="14"/>
        <end position="50"/>
    </location>
</feature>
<feature type="region of interest" description="Disordered" evidence="2">
    <location>
        <begin position="805"/>
        <end position="826"/>
    </location>
</feature>
<dbReference type="InterPro" id="IPR009057">
    <property type="entry name" value="Homeodomain-like_sf"/>
</dbReference>